<evidence type="ECO:0000313" key="2">
    <source>
        <dbReference type="EnsemblMetazoa" id="CapteP189078"/>
    </source>
</evidence>
<reference evidence="1 3" key="2">
    <citation type="journal article" date="2013" name="Nature">
        <title>Insights into bilaterian evolution from three spiralian genomes.</title>
        <authorList>
            <person name="Simakov O."/>
            <person name="Marletaz F."/>
            <person name="Cho S.J."/>
            <person name="Edsinger-Gonzales E."/>
            <person name="Havlak P."/>
            <person name="Hellsten U."/>
            <person name="Kuo D.H."/>
            <person name="Larsson T."/>
            <person name="Lv J."/>
            <person name="Arendt D."/>
            <person name="Savage R."/>
            <person name="Osoegawa K."/>
            <person name="de Jong P."/>
            <person name="Grimwood J."/>
            <person name="Chapman J.A."/>
            <person name="Shapiro H."/>
            <person name="Aerts A."/>
            <person name="Otillar R.P."/>
            <person name="Terry A.Y."/>
            <person name="Boore J.L."/>
            <person name="Grigoriev I.V."/>
            <person name="Lindberg D.R."/>
            <person name="Seaver E.C."/>
            <person name="Weisblat D.A."/>
            <person name="Putnam N.H."/>
            <person name="Rokhsar D.S."/>
        </authorList>
    </citation>
    <scope>NUCLEOTIDE SEQUENCE</scope>
    <source>
        <strain evidence="1 3">I ESC-2004</strain>
    </source>
</reference>
<accession>R7T806</accession>
<protein>
    <submittedName>
        <fullName evidence="1 2">Uncharacterized protein</fullName>
    </submittedName>
</protein>
<reference evidence="2" key="3">
    <citation type="submission" date="2015-06" db="UniProtKB">
        <authorList>
            <consortium name="EnsemblMetazoa"/>
        </authorList>
    </citation>
    <scope>IDENTIFICATION</scope>
</reference>
<dbReference type="EnsemblMetazoa" id="CapteT189078">
    <property type="protein sequence ID" value="CapteP189078"/>
    <property type="gene ID" value="CapteG189078"/>
</dbReference>
<dbReference type="AlphaFoldDB" id="R7T806"/>
<evidence type="ECO:0000313" key="1">
    <source>
        <dbReference type="EMBL" id="ELT87124.1"/>
    </source>
</evidence>
<dbReference type="EMBL" id="AMQN01016055">
    <property type="status" value="NOT_ANNOTATED_CDS"/>
    <property type="molecule type" value="Genomic_DNA"/>
</dbReference>
<evidence type="ECO:0000313" key="3">
    <source>
        <dbReference type="Proteomes" id="UP000014760"/>
    </source>
</evidence>
<gene>
    <name evidence="1" type="ORF">CAPTEDRAFT_189078</name>
</gene>
<reference evidence="3" key="1">
    <citation type="submission" date="2012-12" db="EMBL/GenBank/DDBJ databases">
        <authorList>
            <person name="Hellsten U."/>
            <person name="Grimwood J."/>
            <person name="Chapman J.A."/>
            <person name="Shapiro H."/>
            <person name="Aerts A."/>
            <person name="Otillar R.P."/>
            <person name="Terry A.Y."/>
            <person name="Boore J.L."/>
            <person name="Simakov O."/>
            <person name="Marletaz F."/>
            <person name="Cho S.-J."/>
            <person name="Edsinger-Gonzales E."/>
            <person name="Havlak P."/>
            <person name="Kuo D.-H."/>
            <person name="Larsson T."/>
            <person name="Lv J."/>
            <person name="Arendt D."/>
            <person name="Savage R."/>
            <person name="Osoegawa K."/>
            <person name="de Jong P."/>
            <person name="Lindberg D.R."/>
            <person name="Seaver E.C."/>
            <person name="Weisblat D.A."/>
            <person name="Putnam N.H."/>
            <person name="Grigoriev I.V."/>
            <person name="Rokhsar D.S."/>
        </authorList>
    </citation>
    <scope>NUCLEOTIDE SEQUENCE</scope>
    <source>
        <strain evidence="3">I ESC-2004</strain>
    </source>
</reference>
<dbReference type="EMBL" id="KB312498">
    <property type="protein sequence ID" value="ELT87124.1"/>
    <property type="molecule type" value="Genomic_DNA"/>
</dbReference>
<proteinExistence type="predicted"/>
<dbReference type="HOGENOM" id="CLU_2266275_0_0_1"/>
<sequence length="103" mass="11806">MLGLEFEGKRMREEEWKSQEELPSDKSLSISLVSGPYVNVIVDAIDIEKASFHHSKKAINLEKYQISARNVCLQSELWDIMEFLAGAEVFWSEGNRTLKIDSD</sequence>
<dbReference type="Proteomes" id="UP000014760">
    <property type="component" value="Unassembled WGS sequence"/>
</dbReference>
<organism evidence="1">
    <name type="scientific">Capitella teleta</name>
    <name type="common">Polychaete worm</name>
    <dbReference type="NCBI Taxonomy" id="283909"/>
    <lineage>
        <taxon>Eukaryota</taxon>
        <taxon>Metazoa</taxon>
        <taxon>Spiralia</taxon>
        <taxon>Lophotrochozoa</taxon>
        <taxon>Annelida</taxon>
        <taxon>Polychaeta</taxon>
        <taxon>Sedentaria</taxon>
        <taxon>Scolecida</taxon>
        <taxon>Capitellidae</taxon>
        <taxon>Capitella</taxon>
    </lineage>
</organism>
<keyword evidence="3" id="KW-1185">Reference proteome</keyword>
<name>R7T806_CAPTE</name>